<comment type="caution">
    <text evidence="11">The sequence shown here is derived from an EMBL/GenBank/DDBJ whole genome shotgun (WGS) entry which is preliminary data.</text>
</comment>
<dbReference type="Pfam" id="PF02675">
    <property type="entry name" value="AdoMet_dc"/>
    <property type="match status" value="1"/>
</dbReference>
<evidence type="ECO:0000256" key="7">
    <source>
        <dbReference type="ARBA" id="ARBA00023145"/>
    </source>
</evidence>
<keyword evidence="8" id="KW-0456">Lyase</keyword>
<name>A0A0L1JNI5_9RHOB</name>
<accession>A0A0L1JNI5</accession>
<evidence type="ECO:0000256" key="9">
    <source>
        <dbReference type="ARBA" id="ARBA00023270"/>
    </source>
</evidence>
<keyword evidence="9" id="KW-0704">Schiff base</keyword>
<evidence type="ECO:0000313" key="11">
    <source>
        <dbReference type="EMBL" id="KNG93321.1"/>
    </source>
</evidence>
<keyword evidence="7" id="KW-0865">Zymogen</keyword>
<dbReference type="PATRIC" id="fig|1317121.7.peg.3276"/>
<protein>
    <submittedName>
        <fullName evidence="11">S-adenosylmethionine decarboxylase</fullName>
    </submittedName>
</protein>
<evidence type="ECO:0000256" key="3">
    <source>
        <dbReference type="ARBA" id="ARBA00022793"/>
    </source>
</evidence>
<dbReference type="STRING" id="1317121.ATO11_12830"/>
<keyword evidence="10" id="KW-0670">Pyruvate</keyword>
<evidence type="ECO:0000256" key="4">
    <source>
        <dbReference type="ARBA" id="ARBA00022813"/>
    </source>
</evidence>
<evidence type="ECO:0000256" key="8">
    <source>
        <dbReference type="ARBA" id="ARBA00023239"/>
    </source>
</evidence>
<dbReference type="Proteomes" id="UP000036938">
    <property type="component" value="Unassembled WGS sequence"/>
</dbReference>
<dbReference type="GO" id="GO:0005829">
    <property type="term" value="C:cytosol"/>
    <property type="evidence" value="ECO:0007669"/>
    <property type="project" value="TreeGrafter"/>
</dbReference>
<comment type="cofactor">
    <cofactor evidence="1">
        <name>pyruvate</name>
        <dbReference type="ChEBI" id="CHEBI:15361"/>
    </cofactor>
</comment>
<keyword evidence="2" id="KW-0949">S-adenosyl-L-methionine</keyword>
<dbReference type="Gene3D" id="3.30.160.750">
    <property type="match status" value="1"/>
</dbReference>
<dbReference type="AlphaFoldDB" id="A0A0L1JNI5"/>
<sequence length="125" mass="12940">MTDHAPGVHLLIDMWGADGLTDASLLEQALRTAADAAGATILKAVFHAFPDRAGVTGILVLAESHISVHTWPEKDFAAFDIFVCGAVDAEAAAGALRAALNPSRCDVTSVRRGAGQSNHVSHPSA</sequence>
<dbReference type="NCBIfam" id="TIGR03330">
    <property type="entry name" value="SAM_DCase_Bsu"/>
    <property type="match status" value="1"/>
</dbReference>
<dbReference type="InterPro" id="IPR003826">
    <property type="entry name" value="AdoMetDC_fam_prok"/>
</dbReference>
<evidence type="ECO:0000256" key="1">
    <source>
        <dbReference type="ARBA" id="ARBA00001928"/>
    </source>
</evidence>
<keyword evidence="6" id="KW-0620">Polyamine biosynthesis</keyword>
<dbReference type="InterPro" id="IPR017716">
    <property type="entry name" value="S-AdoMet_deCOase_pro-enz"/>
</dbReference>
<keyword evidence="4" id="KW-0068">Autocatalytic cleavage</keyword>
<dbReference type="Gene3D" id="3.30.360.110">
    <property type="entry name" value="S-adenosylmethionine decarboxylase domain"/>
    <property type="match status" value="1"/>
</dbReference>
<dbReference type="PANTHER" id="PTHR33866:SF2">
    <property type="entry name" value="S-ADENOSYLMETHIONINE DECARBOXYLASE PROENZYME"/>
    <property type="match status" value="1"/>
</dbReference>
<keyword evidence="12" id="KW-1185">Reference proteome</keyword>
<dbReference type="InterPro" id="IPR042286">
    <property type="entry name" value="AdoMetDC_C"/>
</dbReference>
<proteinExistence type="predicted"/>
<evidence type="ECO:0000256" key="10">
    <source>
        <dbReference type="ARBA" id="ARBA00023317"/>
    </source>
</evidence>
<dbReference type="InterPro" id="IPR042284">
    <property type="entry name" value="AdoMetDC_N"/>
</dbReference>
<keyword evidence="5" id="KW-0745">Spermidine biosynthesis</keyword>
<keyword evidence="3" id="KW-0210">Decarboxylase</keyword>
<dbReference type="GO" id="GO:0004014">
    <property type="term" value="F:adenosylmethionine decarboxylase activity"/>
    <property type="evidence" value="ECO:0007669"/>
    <property type="project" value="InterPro"/>
</dbReference>
<gene>
    <name evidence="11" type="ORF">ATO11_12830</name>
</gene>
<evidence type="ECO:0000256" key="2">
    <source>
        <dbReference type="ARBA" id="ARBA00022691"/>
    </source>
</evidence>
<evidence type="ECO:0000313" key="12">
    <source>
        <dbReference type="Proteomes" id="UP000036938"/>
    </source>
</evidence>
<dbReference type="PANTHER" id="PTHR33866">
    <property type="entry name" value="S-ADENOSYLMETHIONINE DECARBOXYLASE PROENZYME"/>
    <property type="match status" value="1"/>
</dbReference>
<dbReference type="InterPro" id="IPR016067">
    <property type="entry name" value="S-AdoMet_deCO2ase_core"/>
</dbReference>
<dbReference type="RefSeq" id="WP_050531286.1">
    <property type="nucleotide sequence ID" value="NZ_AQQZ01000005.1"/>
</dbReference>
<dbReference type="SUPFAM" id="SSF56276">
    <property type="entry name" value="S-adenosylmethionine decarboxylase"/>
    <property type="match status" value="1"/>
</dbReference>
<dbReference type="EMBL" id="AQQZ01000005">
    <property type="protein sequence ID" value="KNG93321.1"/>
    <property type="molecule type" value="Genomic_DNA"/>
</dbReference>
<evidence type="ECO:0000256" key="5">
    <source>
        <dbReference type="ARBA" id="ARBA00023066"/>
    </source>
</evidence>
<reference evidence="11 12" key="1">
    <citation type="journal article" date="2015" name="Int. J. Syst. Evol. Microbiol.">
        <title>Aestuariivita atlantica sp. nov., isolated from deep sea sediment of the Atlantic Ocean.</title>
        <authorList>
            <person name="Li G."/>
            <person name="Lai Q."/>
            <person name="Du Y."/>
            <person name="Liu X."/>
            <person name="Sun F."/>
            <person name="Shao Z."/>
        </authorList>
    </citation>
    <scope>NUCLEOTIDE SEQUENCE [LARGE SCALE GENOMIC DNA]</scope>
    <source>
        <strain evidence="11 12">22II-S11-z3</strain>
    </source>
</reference>
<dbReference type="GO" id="GO:0008295">
    <property type="term" value="P:spermidine biosynthetic process"/>
    <property type="evidence" value="ECO:0007669"/>
    <property type="project" value="UniProtKB-KW"/>
</dbReference>
<evidence type="ECO:0000256" key="6">
    <source>
        <dbReference type="ARBA" id="ARBA00023115"/>
    </source>
</evidence>
<organism evidence="11 12">
    <name type="scientific">Pseudaestuariivita atlantica</name>
    <dbReference type="NCBI Taxonomy" id="1317121"/>
    <lineage>
        <taxon>Bacteria</taxon>
        <taxon>Pseudomonadati</taxon>
        <taxon>Pseudomonadota</taxon>
        <taxon>Alphaproteobacteria</taxon>
        <taxon>Rhodobacterales</taxon>
        <taxon>Paracoccaceae</taxon>
        <taxon>Pseudaestuariivita</taxon>
    </lineage>
</organism>